<dbReference type="OMA" id="CRPAPQT"/>
<keyword evidence="2" id="KW-1133">Transmembrane helix</keyword>
<accession>U4LMS7</accession>
<feature type="signal peptide" evidence="3">
    <location>
        <begin position="1"/>
        <end position="15"/>
    </location>
</feature>
<evidence type="ECO:0000256" key="3">
    <source>
        <dbReference type="SAM" id="SignalP"/>
    </source>
</evidence>
<dbReference type="SUPFAM" id="SSF49503">
    <property type="entry name" value="Cupredoxins"/>
    <property type="match status" value="1"/>
</dbReference>
<evidence type="ECO:0000313" key="4">
    <source>
        <dbReference type="EMBL" id="CCX32877.1"/>
    </source>
</evidence>
<dbReference type="EMBL" id="HF935907">
    <property type="protein sequence ID" value="CCX32877.1"/>
    <property type="molecule type" value="Genomic_DNA"/>
</dbReference>
<feature type="compositionally biased region" description="Acidic residues" evidence="1">
    <location>
        <begin position="115"/>
        <end position="126"/>
    </location>
</feature>
<feature type="chain" id="PRO_5012407112" evidence="3">
    <location>
        <begin position="16"/>
        <end position="189"/>
    </location>
</feature>
<organism evidence="4 5">
    <name type="scientific">Pyronema omphalodes (strain CBS 100304)</name>
    <name type="common">Pyronema confluens</name>
    <dbReference type="NCBI Taxonomy" id="1076935"/>
    <lineage>
        <taxon>Eukaryota</taxon>
        <taxon>Fungi</taxon>
        <taxon>Dikarya</taxon>
        <taxon>Ascomycota</taxon>
        <taxon>Pezizomycotina</taxon>
        <taxon>Pezizomycetes</taxon>
        <taxon>Pezizales</taxon>
        <taxon>Pyronemataceae</taxon>
        <taxon>Pyronema</taxon>
    </lineage>
</organism>
<dbReference type="STRING" id="1076935.U4LMS7"/>
<gene>
    <name evidence="4" type="ORF">PCON_13728</name>
</gene>
<keyword evidence="5" id="KW-1185">Reference proteome</keyword>
<name>U4LMS7_PYROM</name>
<dbReference type="AlphaFoldDB" id="U4LMS7"/>
<keyword evidence="2" id="KW-0472">Membrane</keyword>
<feature type="transmembrane region" description="Helical" evidence="2">
    <location>
        <begin position="137"/>
        <end position="161"/>
    </location>
</feature>
<reference evidence="4 5" key="1">
    <citation type="journal article" date="2013" name="PLoS Genet.">
        <title>The genome and development-dependent transcriptomes of Pyronema confluens: a window into fungal evolution.</title>
        <authorList>
            <person name="Traeger S."/>
            <person name="Altegoer F."/>
            <person name="Freitag M."/>
            <person name="Gabaldon T."/>
            <person name="Kempken F."/>
            <person name="Kumar A."/>
            <person name="Marcet-Houben M."/>
            <person name="Poggeler S."/>
            <person name="Stajich J.E."/>
            <person name="Nowrousian M."/>
        </authorList>
    </citation>
    <scope>NUCLEOTIDE SEQUENCE [LARGE SCALE GENOMIC DNA]</scope>
    <source>
        <strain evidence="5">CBS 100304</strain>
        <tissue evidence="4">Vegetative mycelium</tissue>
    </source>
</reference>
<proteinExistence type="predicted"/>
<evidence type="ECO:0000256" key="1">
    <source>
        <dbReference type="SAM" id="MobiDB-lite"/>
    </source>
</evidence>
<keyword evidence="2" id="KW-0812">Transmembrane</keyword>
<dbReference type="Proteomes" id="UP000018144">
    <property type="component" value="Unassembled WGS sequence"/>
</dbReference>
<feature type="region of interest" description="Disordered" evidence="1">
    <location>
        <begin position="97"/>
        <end position="130"/>
    </location>
</feature>
<evidence type="ECO:0000256" key="2">
    <source>
        <dbReference type="SAM" id="Phobius"/>
    </source>
</evidence>
<evidence type="ECO:0000313" key="5">
    <source>
        <dbReference type="Proteomes" id="UP000018144"/>
    </source>
</evidence>
<dbReference type="InterPro" id="IPR052953">
    <property type="entry name" value="Ser-rich/MCO-related"/>
</dbReference>
<dbReference type="OrthoDB" id="2331100at2759"/>
<dbReference type="PANTHER" id="PTHR34883:SF15">
    <property type="entry name" value="EXTRACELLULAR SERINE-RICH PROTEIN"/>
    <property type="match status" value="1"/>
</dbReference>
<sequence length="189" mass="20056">MLVLVLLFNHSIVQSTFLTPCRPAPQTAFFSGFHPLPLDTQLLDTFTINITTTSPIFFYCSQGRHCQSGFVGVINPTINQSLSDYRARARKALESLNPGERARNVTKAGGKDSGDNDDGDGNDTDGGDQGGKKNVGVVIGGVLGGVVLMIVGIAGLVVVVVRKRGVRKGIRKEDVGRPVLKSNMAGGFV</sequence>
<keyword evidence="3" id="KW-0732">Signal</keyword>
<dbReference type="InterPro" id="IPR008972">
    <property type="entry name" value="Cupredoxin"/>
</dbReference>
<dbReference type="Gene3D" id="2.60.40.420">
    <property type="entry name" value="Cupredoxins - blue copper proteins"/>
    <property type="match status" value="1"/>
</dbReference>
<dbReference type="PANTHER" id="PTHR34883">
    <property type="entry name" value="SERINE-RICH PROTEIN, PUTATIVE-RELATED-RELATED"/>
    <property type="match status" value="1"/>
</dbReference>
<protein>
    <submittedName>
        <fullName evidence="4">Uncharacterized protein</fullName>
    </submittedName>
</protein>